<dbReference type="RefSeq" id="WP_202009750.1">
    <property type="nucleotide sequence ID" value="NZ_JAERRB010000003.1"/>
</dbReference>
<reference evidence="2 3" key="1">
    <citation type="submission" date="2021-01" db="EMBL/GenBank/DDBJ databases">
        <title>Chryseolinea sp. Jin1 Genome sequencing and assembly.</title>
        <authorList>
            <person name="Kim I."/>
        </authorList>
    </citation>
    <scope>NUCLEOTIDE SEQUENCE [LARGE SCALE GENOMIC DNA]</scope>
    <source>
        <strain evidence="2 3">Jin1</strain>
    </source>
</reference>
<sequence>MRRPVVRTYRLLDSKIVFVISLLVIVLTILGVYLLGLGSHHTFFENSFLSTTILSTVFCAFITAGLYYGVKLKDNVGRVTDVLKKIPPAPDTSNFSVPDVDINLDVDDEAGIGLIVGIVISILLWLLVAGLLAVVLWAFGSMLFITFATFVAMLYWIFFRALRLVFKNSKHTKGDLPMSVIYAVFYTFLYNFWIYGIFFLTAYLKSR</sequence>
<keyword evidence="1" id="KW-0472">Membrane</keyword>
<feature type="transmembrane region" description="Helical" evidence="1">
    <location>
        <begin position="180"/>
        <end position="204"/>
    </location>
</feature>
<feature type="transmembrane region" description="Helical" evidence="1">
    <location>
        <begin position="16"/>
        <end position="36"/>
    </location>
</feature>
<dbReference type="Proteomes" id="UP000613030">
    <property type="component" value="Unassembled WGS sequence"/>
</dbReference>
<feature type="transmembrane region" description="Helical" evidence="1">
    <location>
        <begin position="48"/>
        <end position="70"/>
    </location>
</feature>
<keyword evidence="1" id="KW-0812">Transmembrane</keyword>
<gene>
    <name evidence="2" type="ORF">JI741_12380</name>
</gene>
<feature type="transmembrane region" description="Helical" evidence="1">
    <location>
        <begin position="134"/>
        <end position="159"/>
    </location>
</feature>
<comment type="caution">
    <text evidence="2">The sequence shown here is derived from an EMBL/GenBank/DDBJ whole genome shotgun (WGS) entry which is preliminary data.</text>
</comment>
<keyword evidence="1" id="KW-1133">Transmembrane helix</keyword>
<feature type="transmembrane region" description="Helical" evidence="1">
    <location>
        <begin position="110"/>
        <end position="128"/>
    </location>
</feature>
<accession>A0ABS1KRZ4</accession>
<evidence type="ECO:0000313" key="3">
    <source>
        <dbReference type="Proteomes" id="UP000613030"/>
    </source>
</evidence>
<proteinExistence type="predicted"/>
<name>A0ABS1KRZ4_9BACT</name>
<protein>
    <submittedName>
        <fullName evidence="2">Uncharacterized protein</fullName>
    </submittedName>
</protein>
<dbReference type="EMBL" id="JAERRB010000003">
    <property type="protein sequence ID" value="MBL0742022.1"/>
    <property type="molecule type" value="Genomic_DNA"/>
</dbReference>
<keyword evidence="3" id="KW-1185">Reference proteome</keyword>
<evidence type="ECO:0000256" key="1">
    <source>
        <dbReference type="SAM" id="Phobius"/>
    </source>
</evidence>
<organism evidence="2 3">
    <name type="scientific">Chryseolinea lacunae</name>
    <dbReference type="NCBI Taxonomy" id="2801331"/>
    <lineage>
        <taxon>Bacteria</taxon>
        <taxon>Pseudomonadati</taxon>
        <taxon>Bacteroidota</taxon>
        <taxon>Cytophagia</taxon>
        <taxon>Cytophagales</taxon>
        <taxon>Fulvivirgaceae</taxon>
        <taxon>Chryseolinea</taxon>
    </lineage>
</organism>
<evidence type="ECO:0000313" key="2">
    <source>
        <dbReference type="EMBL" id="MBL0742022.1"/>
    </source>
</evidence>